<keyword evidence="8" id="KW-1185">Reference proteome</keyword>
<evidence type="ECO:0000256" key="1">
    <source>
        <dbReference type="ARBA" id="ARBA00004496"/>
    </source>
</evidence>
<comment type="caution">
    <text evidence="7">The sequence shown here is derived from an EMBL/GenBank/DDBJ whole genome shotgun (WGS) entry which is preliminary data.</text>
</comment>
<accession>A0ABT2QN68</accession>
<evidence type="ECO:0000313" key="7">
    <source>
        <dbReference type="EMBL" id="MCU5745406.1"/>
    </source>
</evidence>
<dbReference type="SUPFAM" id="SSF69287">
    <property type="entry name" value="Urease metallochaperone UreE, N-terminal domain"/>
    <property type="match status" value="1"/>
</dbReference>
<dbReference type="Gene3D" id="2.60.260.20">
    <property type="entry name" value="Urease metallochaperone UreE, N-terminal domain"/>
    <property type="match status" value="1"/>
</dbReference>
<dbReference type="Pfam" id="PF05194">
    <property type="entry name" value="UreE_C"/>
    <property type="match status" value="1"/>
</dbReference>
<dbReference type="CDD" id="cd00571">
    <property type="entry name" value="UreE"/>
    <property type="match status" value="1"/>
</dbReference>
<organism evidence="7 8">
    <name type="scientific">Staphylococcus marylandisciuri</name>
    <dbReference type="NCBI Taxonomy" id="2981529"/>
    <lineage>
        <taxon>Bacteria</taxon>
        <taxon>Bacillati</taxon>
        <taxon>Bacillota</taxon>
        <taxon>Bacilli</taxon>
        <taxon>Bacillales</taxon>
        <taxon>Staphylococcaceae</taxon>
        <taxon>Staphylococcus</taxon>
    </lineage>
</organism>
<dbReference type="NCBIfam" id="NF009755">
    <property type="entry name" value="PRK13261.2-1"/>
    <property type="match status" value="1"/>
</dbReference>
<dbReference type="InterPro" id="IPR012406">
    <property type="entry name" value="UreE"/>
</dbReference>
<evidence type="ECO:0000256" key="4">
    <source>
        <dbReference type="ARBA" id="ARBA00023186"/>
    </source>
</evidence>
<dbReference type="InterPro" id="IPR036118">
    <property type="entry name" value="UreE_N_sf"/>
</dbReference>
<sequence>MIIEEIQGNIANLSAEEKNKHIEKVYLENSDLVKRIQRVTTDHGNEIGIRLKNPIDLEYGDILYQDADNMIVVDVNAEDLLVIKPRSLKEMGDIAHQLGNRHMPAQFTETEVLVQYDYLVEDLLIELDIPYSHEDRKVNKAFRHIGHSHD</sequence>
<keyword evidence="3 5" id="KW-0533">Nickel</keyword>
<proteinExistence type="inferred from homology"/>
<evidence type="ECO:0000256" key="3">
    <source>
        <dbReference type="ARBA" id="ARBA00022596"/>
    </source>
</evidence>
<dbReference type="Gene3D" id="3.30.70.790">
    <property type="entry name" value="UreE, C-terminal domain"/>
    <property type="match status" value="1"/>
</dbReference>
<dbReference type="SMART" id="SM00988">
    <property type="entry name" value="UreE_N"/>
    <property type="match status" value="1"/>
</dbReference>
<comment type="similarity">
    <text evidence="5">Belongs to the UreE family.</text>
</comment>
<comment type="subcellular location">
    <subcellularLocation>
        <location evidence="1 5">Cytoplasm</location>
    </subcellularLocation>
</comment>
<evidence type="ECO:0000313" key="8">
    <source>
        <dbReference type="Proteomes" id="UP001209553"/>
    </source>
</evidence>
<keyword evidence="4 5" id="KW-0143">Chaperone</keyword>
<keyword evidence="2 5" id="KW-0963">Cytoplasm</keyword>
<reference evidence="7 8" key="1">
    <citation type="journal article" date="2023" name="Int. J. Syst. Evol. Microbiol.">
        <title>Streptococcus sciuri sp. nov., Staphylococcus marylandisciuri sp. nov. and Staphylococcus americanisciuri sp. nov., isolated from faeces of eastern grey squirrel (Sciurus carolinensis).</title>
        <authorList>
            <person name="Volokhov D.V."/>
            <person name="Zagorodnyaya T.A."/>
            <person name="Furtak V.A."/>
            <person name="Nattanmai G."/>
            <person name="Randall L."/>
            <person name="Jose S."/>
            <person name="Gao Y."/>
            <person name="Eisenberg T."/>
            <person name="Delmonte P."/>
            <person name="Blom J."/>
            <person name="Mitchell K.K."/>
        </authorList>
    </citation>
    <scope>NUCLEOTIDE SEQUENCE [LARGE SCALE GENOMIC DNA]</scope>
    <source>
        <strain evidence="7 8">SQ8-PEA</strain>
    </source>
</reference>
<dbReference type="InterPro" id="IPR007864">
    <property type="entry name" value="UreE_C_dom"/>
</dbReference>
<evidence type="ECO:0000256" key="5">
    <source>
        <dbReference type="HAMAP-Rule" id="MF_00822"/>
    </source>
</evidence>
<dbReference type="RefSeq" id="WP_262854128.1">
    <property type="nucleotide sequence ID" value="NZ_JAOPKZ010000002.1"/>
</dbReference>
<dbReference type="HAMAP" id="MF_00822">
    <property type="entry name" value="UreE"/>
    <property type="match status" value="1"/>
</dbReference>
<protein>
    <recommendedName>
        <fullName evidence="5">Urease accessory protein UreE</fullName>
    </recommendedName>
</protein>
<dbReference type="InterPro" id="IPR004029">
    <property type="entry name" value="UreE_N"/>
</dbReference>
<comment type="function">
    <text evidence="5">Involved in urease metallocenter assembly. Binds nickel. Probably functions as a nickel donor during metallocenter assembly.</text>
</comment>
<dbReference type="EMBL" id="JAOPKZ010000002">
    <property type="protein sequence ID" value="MCU5745406.1"/>
    <property type="molecule type" value="Genomic_DNA"/>
</dbReference>
<evidence type="ECO:0000256" key="2">
    <source>
        <dbReference type="ARBA" id="ARBA00022490"/>
    </source>
</evidence>
<dbReference type="Proteomes" id="UP001209553">
    <property type="component" value="Unassembled WGS sequence"/>
</dbReference>
<dbReference type="PIRSF" id="PIRSF036402">
    <property type="entry name" value="Ureas_acces_UreE"/>
    <property type="match status" value="1"/>
</dbReference>
<gene>
    <name evidence="5 7" type="primary">ureE</name>
    <name evidence="7" type="ORF">N9R04_01555</name>
</gene>
<name>A0ABT2QN68_9STAP</name>
<dbReference type="Pfam" id="PF02814">
    <property type="entry name" value="UreE_N"/>
    <property type="match status" value="1"/>
</dbReference>
<feature type="domain" description="UreE urease accessory N-terminal" evidence="6">
    <location>
        <begin position="6"/>
        <end position="71"/>
    </location>
</feature>
<dbReference type="SUPFAM" id="SSF69737">
    <property type="entry name" value="Urease metallochaperone UreE, C-terminal domain"/>
    <property type="match status" value="1"/>
</dbReference>
<evidence type="ECO:0000259" key="6">
    <source>
        <dbReference type="SMART" id="SM00988"/>
    </source>
</evidence>